<dbReference type="SUPFAM" id="SSF51735">
    <property type="entry name" value="NAD(P)-binding Rossmann-fold domains"/>
    <property type="match status" value="1"/>
</dbReference>
<dbReference type="Pfam" id="PF08240">
    <property type="entry name" value="ADH_N"/>
    <property type="match status" value="1"/>
</dbReference>
<accession>A0A9P9DWS3</accession>
<organism evidence="2 3">
    <name type="scientific">Dendryphion nanum</name>
    <dbReference type="NCBI Taxonomy" id="256645"/>
    <lineage>
        <taxon>Eukaryota</taxon>
        <taxon>Fungi</taxon>
        <taxon>Dikarya</taxon>
        <taxon>Ascomycota</taxon>
        <taxon>Pezizomycotina</taxon>
        <taxon>Dothideomycetes</taxon>
        <taxon>Pleosporomycetidae</taxon>
        <taxon>Pleosporales</taxon>
        <taxon>Torulaceae</taxon>
        <taxon>Dendryphion</taxon>
    </lineage>
</organism>
<comment type="caution">
    <text evidence="2">The sequence shown here is derived from an EMBL/GenBank/DDBJ whole genome shotgun (WGS) entry which is preliminary data.</text>
</comment>
<dbReference type="GO" id="GO:0016491">
    <property type="term" value="F:oxidoreductase activity"/>
    <property type="evidence" value="ECO:0007669"/>
    <property type="project" value="InterPro"/>
</dbReference>
<dbReference type="OrthoDB" id="10257049at2759"/>
<keyword evidence="3" id="KW-1185">Reference proteome</keyword>
<evidence type="ECO:0000259" key="1">
    <source>
        <dbReference type="SMART" id="SM00829"/>
    </source>
</evidence>
<dbReference type="SMART" id="SM00829">
    <property type="entry name" value="PKS_ER"/>
    <property type="match status" value="1"/>
</dbReference>
<name>A0A9P9DWS3_9PLEO</name>
<dbReference type="EMBL" id="JAGMWT010000006">
    <property type="protein sequence ID" value="KAH7126698.1"/>
    <property type="molecule type" value="Genomic_DNA"/>
</dbReference>
<dbReference type="GO" id="GO:0005739">
    <property type="term" value="C:mitochondrion"/>
    <property type="evidence" value="ECO:0007669"/>
    <property type="project" value="TreeGrafter"/>
</dbReference>
<dbReference type="Gene3D" id="3.90.180.10">
    <property type="entry name" value="Medium-chain alcohol dehydrogenases, catalytic domain"/>
    <property type="match status" value="1"/>
</dbReference>
<evidence type="ECO:0000313" key="2">
    <source>
        <dbReference type="EMBL" id="KAH7126698.1"/>
    </source>
</evidence>
<dbReference type="InterPro" id="IPR051397">
    <property type="entry name" value="Zn-ADH-like_protein"/>
</dbReference>
<dbReference type="InterPro" id="IPR013154">
    <property type="entry name" value="ADH-like_N"/>
</dbReference>
<dbReference type="Gene3D" id="3.40.50.720">
    <property type="entry name" value="NAD(P)-binding Rossmann-like Domain"/>
    <property type="match status" value="1"/>
</dbReference>
<dbReference type="Pfam" id="PF00107">
    <property type="entry name" value="ADH_zinc_N"/>
    <property type="match status" value="1"/>
</dbReference>
<dbReference type="PANTHER" id="PTHR43677">
    <property type="entry name" value="SHORT-CHAIN DEHYDROGENASE/REDUCTASE"/>
    <property type="match status" value="1"/>
</dbReference>
<dbReference type="InterPro" id="IPR013149">
    <property type="entry name" value="ADH-like_C"/>
</dbReference>
<dbReference type="AlphaFoldDB" id="A0A9P9DWS3"/>
<dbReference type="InterPro" id="IPR011032">
    <property type="entry name" value="GroES-like_sf"/>
</dbReference>
<reference evidence="2" key="1">
    <citation type="journal article" date="2021" name="Nat. Commun.">
        <title>Genetic determinants of endophytism in the Arabidopsis root mycobiome.</title>
        <authorList>
            <person name="Mesny F."/>
            <person name="Miyauchi S."/>
            <person name="Thiergart T."/>
            <person name="Pickel B."/>
            <person name="Atanasova L."/>
            <person name="Karlsson M."/>
            <person name="Huettel B."/>
            <person name="Barry K.W."/>
            <person name="Haridas S."/>
            <person name="Chen C."/>
            <person name="Bauer D."/>
            <person name="Andreopoulos W."/>
            <person name="Pangilinan J."/>
            <person name="LaButti K."/>
            <person name="Riley R."/>
            <person name="Lipzen A."/>
            <person name="Clum A."/>
            <person name="Drula E."/>
            <person name="Henrissat B."/>
            <person name="Kohler A."/>
            <person name="Grigoriev I.V."/>
            <person name="Martin F.M."/>
            <person name="Hacquard S."/>
        </authorList>
    </citation>
    <scope>NUCLEOTIDE SEQUENCE</scope>
    <source>
        <strain evidence="2">MPI-CAGE-CH-0243</strain>
    </source>
</reference>
<proteinExistence type="predicted"/>
<protein>
    <submittedName>
        <fullName evidence="2">Zeta-crystallin</fullName>
    </submittedName>
</protein>
<evidence type="ECO:0000313" key="3">
    <source>
        <dbReference type="Proteomes" id="UP000700596"/>
    </source>
</evidence>
<sequence>MKAILIDEFVKDLSTLHPKPTVPPSPQSPSSLQIKISHAALTHVDMLYAQGLHQNNQRHVKPPFILGTEFSGIVMSSPASSSFPPGTRVFGGALGSFAECICVSEEQVRRVPERWSNAEACAVGASGAVSWGALVGVAGLKKGEWVCVFGASGGLGVMAVQIAKSVGARVVAVVAGREKEGVVKSLGVDEVVDYREKGWEGRVWDAVRRRKGEDGEGDGEEGEGGVDVVFDGIGAVESALKCLRYRGRVVVVGFAGRGGKMEGLRVNRVLLKGAVVGGYRFGEDGRRDPRRTTEVWNGFMGLVDRGLIRPVIYEKRYEGLEAVGRALGDLEKRAVWGRAVVRIGEDESAERKGDGKRIEEIEGGRARL</sequence>
<dbReference type="Proteomes" id="UP000700596">
    <property type="component" value="Unassembled WGS sequence"/>
</dbReference>
<feature type="domain" description="Enoyl reductase (ER)" evidence="1">
    <location>
        <begin position="11"/>
        <end position="341"/>
    </location>
</feature>
<dbReference type="PANTHER" id="PTHR43677:SF4">
    <property type="entry name" value="QUINONE OXIDOREDUCTASE-LIKE PROTEIN 2"/>
    <property type="match status" value="1"/>
</dbReference>
<dbReference type="SUPFAM" id="SSF50129">
    <property type="entry name" value="GroES-like"/>
    <property type="match status" value="1"/>
</dbReference>
<dbReference type="InterPro" id="IPR036291">
    <property type="entry name" value="NAD(P)-bd_dom_sf"/>
</dbReference>
<dbReference type="InterPro" id="IPR020843">
    <property type="entry name" value="ER"/>
</dbReference>
<gene>
    <name evidence="2" type="ORF">B0J11DRAFT_604490</name>
</gene>